<reference evidence="1" key="1">
    <citation type="submission" date="2021-01" db="EMBL/GenBank/DDBJ databases">
        <authorList>
            <person name="Corre E."/>
            <person name="Pelletier E."/>
            <person name="Niang G."/>
            <person name="Scheremetjew M."/>
            <person name="Finn R."/>
            <person name="Kale V."/>
            <person name="Holt S."/>
            <person name="Cochrane G."/>
            <person name="Meng A."/>
            <person name="Brown T."/>
            <person name="Cohen L."/>
        </authorList>
    </citation>
    <scope>NUCLEOTIDE SEQUENCE</scope>
    <source>
        <strain evidence="1">CCMP127</strain>
    </source>
</reference>
<proteinExistence type="predicted"/>
<evidence type="ECO:0000313" key="1">
    <source>
        <dbReference type="EMBL" id="CAE0409255.1"/>
    </source>
</evidence>
<name>A0A7S3L566_9STRA</name>
<sequence>MVWSCDDGGYSKRTLKLAYEAPFTSLFDTYERTYEASSVIVNGDVAYAVMDNSWSLYRFNVDLERRNEQNERYGDPEREAGNESGYEALFHYGETYYIVRESVLHDELQSYHAIIEEIDLHRHRDVSEQFTINRKCRTEFQFEGDSKGFEGVWAIHDIEGEFYLLALCEGNRCREKEHTSRGNGRIVVMKLNETDTSCVWNTVKILEVPHDAYFADYSAMAIREDGYVAITSQEDSMLWIGRLFGKNPETGHWNVSELAFDQVGEMFSFPKNENCETIYCNIEGIHWLDDGTLIAVSDKTHGEGDEDFRCYSKDQSVHVFALP</sequence>
<protein>
    <submittedName>
        <fullName evidence="1">Uncharacterized protein</fullName>
    </submittedName>
</protein>
<organism evidence="1">
    <name type="scientific">Amphora coffeiformis</name>
    <dbReference type="NCBI Taxonomy" id="265554"/>
    <lineage>
        <taxon>Eukaryota</taxon>
        <taxon>Sar</taxon>
        <taxon>Stramenopiles</taxon>
        <taxon>Ochrophyta</taxon>
        <taxon>Bacillariophyta</taxon>
        <taxon>Bacillariophyceae</taxon>
        <taxon>Bacillariophycidae</taxon>
        <taxon>Thalassiophysales</taxon>
        <taxon>Catenulaceae</taxon>
        <taxon>Amphora</taxon>
    </lineage>
</organism>
<gene>
    <name evidence="1" type="ORF">ACOF00016_LOCUS6941</name>
</gene>
<accession>A0A7S3L566</accession>
<dbReference type="EMBL" id="HBIM01008175">
    <property type="protein sequence ID" value="CAE0409255.1"/>
    <property type="molecule type" value="Transcribed_RNA"/>
</dbReference>
<dbReference type="AlphaFoldDB" id="A0A7S3L566"/>